<keyword evidence="10" id="KW-1003">Cell membrane</keyword>
<dbReference type="GO" id="GO:0051539">
    <property type="term" value="F:4 iron, 4 sulfur cluster binding"/>
    <property type="evidence" value="ECO:0007669"/>
    <property type="project" value="UniProtKB-UniRule"/>
</dbReference>
<feature type="binding site" evidence="10">
    <location>
        <position position="151"/>
    </location>
    <ligand>
        <name>[4Fe-4S] cluster</name>
        <dbReference type="ChEBI" id="CHEBI:49883"/>
        <label>2</label>
    </ligand>
</feature>
<dbReference type="PROSITE" id="PS00198">
    <property type="entry name" value="4FE4S_FER_1"/>
    <property type="match status" value="2"/>
</dbReference>
<accession>A0A101HGU0</accession>
<dbReference type="GO" id="GO:0022900">
    <property type="term" value="P:electron transport chain"/>
    <property type="evidence" value="ECO:0007669"/>
    <property type="project" value="UniProtKB-UniRule"/>
</dbReference>
<feature type="binding site" evidence="10">
    <location>
        <position position="70"/>
    </location>
    <ligand>
        <name>[4Fe-4S] cluster</name>
        <dbReference type="ChEBI" id="CHEBI:49883"/>
        <label>1</label>
    </ligand>
</feature>
<evidence type="ECO:0000256" key="3">
    <source>
        <dbReference type="ARBA" id="ARBA00022723"/>
    </source>
</evidence>
<dbReference type="GO" id="GO:0046872">
    <property type="term" value="F:metal ion binding"/>
    <property type="evidence" value="ECO:0007669"/>
    <property type="project" value="UniProtKB-KW"/>
</dbReference>
<evidence type="ECO:0000256" key="11">
    <source>
        <dbReference type="SAM" id="Phobius"/>
    </source>
</evidence>
<keyword evidence="6 10" id="KW-0249">Electron transport</keyword>
<dbReference type="InterPro" id="IPR050395">
    <property type="entry name" value="4Fe4S_Ferredoxin_RnfB"/>
</dbReference>
<comment type="function">
    <text evidence="10">Part of a membrane-bound complex that couples electron transfer with translocation of ions across the membrane.</text>
</comment>
<comment type="caution">
    <text evidence="10">Lacks conserved residue(s) required for the propagation of feature annotation.</text>
</comment>
<dbReference type="InterPro" id="IPR017896">
    <property type="entry name" value="4Fe4S_Fe-S-bd"/>
</dbReference>
<feature type="binding site" evidence="10">
    <location>
        <position position="185"/>
    </location>
    <ligand>
        <name>[4Fe-4S] cluster</name>
        <dbReference type="ChEBI" id="CHEBI:49883"/>
        <label>3</label>
    </ligand>
</feature>
<evidence type="ECO:0000256" key="7">
    <source>
        <dbReference type="ARBA" id="ARBA00023004"/>
    </source>
</evidence>
<evidence type="ECO:0000256" key="1">
    <source>
        <dbReference type="ARBA" id="ARBA00022448"/>
    </source>
</evidence>
<feature type="binding site" evidence="10">
    <location>
        <position position="62"/>
    </location>
    <ligand>
        <name>[4Fe-4S] cluster</name>
        <dbReference type="ChEBI" id="CHEBI:49883"/>
        <label>1</label>
    </ligand>
</feature>
<feature type="binding site" evidence="10">
    <location>
        <position position="65"/>
    </location>
    <ligand>
        <name>[4Fe-4S] cluster</name>
        <dbReference type="ChEBI" id="CHEBI:49883"/>
        <label>1</label>
    </ligand>
</feature>
<feature type="binding site" evidence="10">
    <location>
        <position position="155"/>
    </location>
    <ligand>
        <name>[4Fe-4S] cluster</name>
        <dbReference type="ChEBI" id="CHEBI:49883"/>
        <label>2</label>
    </ligand>
</feature>
<keyword evidence="7 10" id="KW-0408">Iron</keyword>
<name>A0A101HGU0_9BACT</name>
<feature type="binding site" evidence="10">
    <location>
        <position position="195"/>
    </location>
    <ligand>
        <name>[4Fe-4S] cluster</name>
        <dbReference type="ChEBI" id="CHEBI:49883"/>
        <label>2</label>
    </ligand>
</feature>
<evidence type="ECO:0000256" key="2">
    <source>
        <dbReference type="ARBA" id="ARBA00022485"/>
    </source>
</evidence>
<comment type="caution">
    <text evidence="14">The sequence shown here is derived from an EMBL/GenBank/DDBJ whole genome shotgun (WGS) entry which is preliminary data.</text>
</comment>
<comment type="subunit">
    <text evidence="10">The complex is composed of six subunits: RnfA, RnfB, RnfC, RnfD, RnfE and RnfG.</text>
</comment>
<feature type="binding site" evidence="10">
    <location>
        <position position="191"/>
    </location>
    <ligand>
        <name>[4Fe-4S] cluster</name>
        <dbReference type="ChEBI" id="CHEBI:49883"/>
        <label>3</label>
    </ligand>
</feature>
<dbReference type="Pfam" id="PF04060">
    <property type="entry name" value="FeS"/>
    <property type="match status" value="1"/>
</dbReference>
<dbReference type="InterPro" id="IPR010207">
    <property type="entry name" value="Elect_transpt_cplx_RnfB/RsxB"/>
</dbReference>
<dbReference type="EC" id="7.-.-.-" evidence="10"/>
<evidence type="ECO:0000256" key="9">
    <source>
        <dbReference type="ARBA" id="ARBA00023136"/>
    </source>
</evidence>
<feature type="region of interest" description="Hydrophobic" evidence="10">
    <location>
        <begin position="1"/>
        <end position="39"/>
    </location>
</feature>
<dbReference type="Pfam" id="PF00037">
    <property type="entry name" value="Fer4"/>
    <property type="match status" value="1"/>
</dbReference>
<dbReference type="InterPro" id="IPR017900">
    <property type="entry name" value="4Fe4S_Fe_S_CS"/>
</dbReference>
<feature type="binding site" evidence="10">
    <location>
        <position position="161"/>
    </location>
    <ligand>
        <name>[4Fe-4S] cluster</name>
        <dbReference type="ChEBI" id="CHEBI:49883"/>
        <label>2</label>
    </ligand>
</feature>
<dbReference type="Pfam" id="PF12838">
    <property type="entry name" value="Fer4_7"/>
    <property type="match status" value="1"/>
</dbReference>
<dbReference type="Gene3D" id="3.30.70.20">
    <property type="match status" value="2"/>
</dbReference>
<dbReference type="PANTHER" id="PTHR43560:SF1">
    <property type="entry name" value="ION-TRANSLOCATING OXIDOREDUCTASE COMPLEX SUBUNIT B"/>
    <property type="match status" value="1"/>
</dbReference>
<keyword evidence="5 10" id="KW-1278">Translocase</keyword>
<keyword evidence="3 10" id="KW-0479">Metal-binding</keyword>
<dbReference type="Proteomes" id="UP000053860">
    <property type="component" value="Unassembled WGS sequence"/>
</dbReference>
<dbReference type="GO" id="GO:0005886">
    <property type="term" value="C:plasma membrane"/>
    <property type="evidence" value="ECO:0007669"/>
    <property type="project" value="UniProtKB-SubCell"/>
</dbReference>
<organism evidence="14 15">
    <name type="scientific">Proteiniphilum acetatigenes</name>
    <dbReference type="NCBI Taxonomy" id="294710"/>
    <lineage>
        <taxon>Bacteria</taxon>
        <taxon>Pseudomonadati</taxon>
        <taxon>Bacteroidota</taxon>
        <taxon>Bacteroidia</taxon>
        <taxon>Bacteroidales</taxon>
        <taxon>Dysgonomonadaceae</taxon>
        <taxon>Proteiniphilum</taxon>
    </lineage>
</organism>
<dbReference type="InterPro" id="IPR007202">
    <property type="entry name" value="4Fe-4S_dom"/>
</dbReference>
<dbReference type="AlphaFoldDB" id="A0A101HGU0"/>
<keyword evidence="2 10" id="KW-0004">4Fe-4S</keyword>
<keyword evidence="1 10" id="KW-0813">Transport</keyword>
<keyword evidence="11" id="KW-0812">Transmembrane</keyword>
<feature type="binding site" evidence="10">
    <location>
        <position position="88"/>
    </location>
    <ligand>
        <name>[4Fe-4S] cluster</name>
        <dbReference type="ChEBI" id="CHEBI:49883"/>
        <label>1</label>
    </ligand>
</feature>
<evidence type="ECO:0000259" key="13">
    <source>
        <dbReference type="PROSITE" id="PS51656"/>
    </source>
</evidence>
<sequence>MRNQQNRKNIKAVDSSILYSIITLGLIGAGSAAILYLVASKFKVEEDPRIDAVAEALPQANCGGCGYAGCRNFAEAIVKTGSLDNLICPVGGDEVMKRIASILGLEAPAVESMIAVVRCNGSFQNSPSKFQYDGVKSCAFAHITFTGEGGCPYGCLGHGDCERACTFDAIHINPATGLPEVNDKCTACGACVKACPRNIIEMRPRGKKDRRIYVTCMNKEKGAVARKNCEVACIGCNKCVKECRFDAITVSNNLAYIDPHKCTLCRKCVEVCPTNCILEVNLPPRKRAAQSDSPAEITA</sequence>
<evidence type="ECO:0000256" key="5">
    <source>
        <dbReference type="ARBA" id="ARBA00022967"/>
    </source>
</evidence>
<keyword evidence="4 10" id="KW-0677">Repeat</keyword>
<proteinExistence type="inferred from homology"/>
<feature type="binding site" evidence="10">
    <location>
        <position position="165"/>
    </location>
    <ligand>
        <name>[4Fe-4S] cluster</name>
        <dbReference type="ChEBI" id="CHEBI:49883"/>
        <label>3</label>
    </ligand>
</feature>
<keyword evidence="9 10" id="KW-0472">Membrane</keyword>
<protein>
    <recommendedName>
        <fullName evidence="10">Ion-translocating oxidoreductase complex subunit B</fullName>
        <ecNumber evidence="10">7.-.-.-</ecNumber>
    </recommendedName>
    <alternativeName>
        <fullName evidence="10">Rnf electron transport complex subunit B</fullName>
    </alternativeName>
</protein>
<feature type="domain" description="4Fe-4S ferredoxin-type" evidence="12">
    <location>
        <begin position="253"/>
        <end position="283"/>
    </location>
</feature>
<evidence type="ECO:0000256" key="10">
    <source>
        <dbReference type="HAMAP-Rule" id="MF_00463"/>
    </source>
</evidence>
<comment type="cofactor">
    <cofactor evidence="10">
        <name>[4Fe-4S] cluster</name>
        <dbReference type="ChEBI" id="CHEBI:49883"/>
    </cofactor>
    <text evidence="10">Binds 3 [4Fe-4S] clusters.</text>
</comment>
<feature type="domain" description="4Fe-4S ferredoxin-type" evidence="12">
    <location>
        <begin position="177"/>
        <end position="205"/>
    </location>
</feature>
<dbReference type="GO" id="GO:0009055">
    <property type="term" value="F:electron transfer activity"/>
    <property type="evidence" value="ECO:0007669"/>
    <property type="project" value="InterPro"/>
</dbReference>
<dbReference type="SUPFAM" id="SSF54862">
    <property type="entry name" value="4Fe-4S ferredoxins"/>
    <property type="match status" value="1"/>
</dbReference>
<evidence type="ECO:0000256" key="6">
    <source>
        <dbReference type="ARBA" id="ARBA00022982"/>
    </source>
</evidence>
<dbReference type="NCBIfam" id="TIGR01944">
    <property type="entry name" value="rnfB"/>
    <property type="match status" value="1"/>
</dbReference>
<dbReference type="PROSITE" id="PS51656">
    <property type="entry name" value="4FE4S"/>
    <property type="match status" value="1"/>
</dbReference>
<comment type="similarity">
    <text evidence="10">Belongs to the 4Fe4S bacterial-type ferredoxin family. RnfB subfamily.</text>
</comment>
<comment type="subcellular location">
    <subcellularLocation>
        <location evidence="10">Cell membrane</location>
    </subcellularLocation>
</comment>
<evidence type="ECO:0000313" key="14">
    <source>
        <dbReference type="EMBL" id="KUK76595.1"/>
    </source>
</evidence>
<keyword evidence="14" id="KW-0830">Ubiquinone</keyword>
<dbReference type="CDD" id="cd10549">
    <property type="entry name" value="MtMvhB_like"/>
    <property type="match status" value="1"/>
</dbReference>
<gene>
    <name evidence="10" type="primary">rnfB</name>
    <name evidence="14" type="ORF">XD92_1146</name>
</gene>
<feature type="binding site" evidence="10">
    <location>
        <position position="188"/>
    </location>
    <ligand>
        <name>[4Fe-4S] cluster</name>
        <dbReference type="ChEBI" id="CHEBI:49883"/>
        <label>3</label>
    </ligand>
</feature>
<feature type="domain" description="4Fe-4S" evidence="13">
    <location>
        <begin position="45"/>
        <end position="105"/>
    </location>
</feature>
<dbReference type="PROSITE" id="PS51379">
    <property type="entry name" value="4FE4S_FER_2"/>
    <property type="match status" value="3"/>
</dbReference>
<dbReference type="PATRIC" id="fig|294710.3.peg.1544"/>
<reference evidence="15" key="1">
    <citation type="journal article" date="2015" name="MBio">
        <title>Genome-Resolved Metagenomic Analysis Reveals Roles for Candidate Phyla and Other Microbial Community Members in Biogeochemical Transformations in Oil Reservoirs.</title>
        <authorList>
            <person name="Hu P."/>
            <person name="Tom L."/>
            <person name="Singh A."/>
            <person name="Thomas B.C."/>
            <person name="Baker B.J."/>
            <person name="Piceno Y.M."/>
            <person name="Andersen G.L."/>
            <person name="Banfield J.F."/>
        </authorList>
    </citation>
    <scope>NUCLEOTIDE SEQUENCE [LARGE SCALE GENOMIC DNA]</scope>
</reference>
<evidence type="ECO:0000256" key="8">
    <source>
        <dbReference type="ARBA" id="ARBA00023014"/>
    </source>
</evidence>
<dbReference type="HAMAP" id="MF_00463">
    <property type="entry name" value="RsxB_RnfB"/>
    <property type="match status" value="1"/>
</dbReference>
<dbReference type="Gene3D" id="1.10.15.40">
    <property type="entry name" value="Electron transport complex subunit B, putative Fe-S cluster"/>
    <property type="match status" value="1"/>
</dbReference>
<dbReference type="PANTHER" id="PTHR43560">
    <property type="entry name" value="ION-TRANSLOCATING OXIDOREDUCTASE COMPLEX SUBUNIT B"/>
    <property type="match status" value="1"/>
</dbReference>
<keyword evidence="8 10" id="KW-0411">Iron-sulfur</keyword>
<keyword evidence="11" id="KW-1133">Transmembrane helix</keyword>
<feature type="transmembrane region" description="Helical" evidence="11">
    <location>
        <begin position="17"/>
        <end position="39"/>
    </location>
</feature>
<evidence type="ECO:0000256" key="4">
    <source>
        <dbReference type="ARBA" id="ARBA00022737"/>
    </source>
</evidence>
<dbReference type="EMBL" id="LGGN01000226">
    <property type="protein sequence ID" value="KUK76595.1"/>
    <property type="molecule type" value="Genomic_DNA"/>
</dbReference>
<evidence type="ECO:0000259" key="12">
    <source>
        <dbReference type="PROSITE" id="PS51379"/>
    </source>
</evidence>
<feature type="domain" description="4Fe-4S ferredoxin-type" evidence="12">
    <location>
        <begin position="223"/>
        <end position="252"/>
    </location>
</feature>
<evidence type="ECO:0000313" key="15">
    <source>
        <dbReference type="Proteomes" id="UP000053860"/>
    </source>
</evidence>